<dbReference type="PROSITE" id="PS51318">
    <property type="entry name" value="TAT"/>
    <property type="match status" value="1"/>
</dbReference>
<name>A0A2N8KXQ3_9BURK</name>
<reference evidence="3 4" key="1">
    <citation type="submission" date="2018-01" db="EMBL/GenBank/DDBJ databases">
        <title>Draft genome sequence of Paucibacter aquatile CR182 isolated from freshwater of the Nakdong River.</title>
        <authorList>
            <person name="Choi A."/>
            <person name="Chung E.J."/>
        </authorList>
    </citation>
    <scope>NUCLEOTIDE SEQUENCE [LARGE SCALE GENOMIC DNA]</scope>
    <source>
        <strain evidence="3 4">CR182</strain>
    </source>
</reference>
<keyword evidence="4" id="KW-1185">Reference proteome</keyword>
<feature type="domain" description="Ysc84 actin-binding" evidence="2">
    <location>
        <begin position="108"/>
        <end position="191"/>
    </location>
</feature>
<gene>
    <name evidence="3" type="ORF">C1O66_12395</name>
</gene>
<sequence>MIHTQSTSTRRPFLRISAAMLTASLSVLGGLSPLSASAASAEDLNKDAQQALAALYKSNPVAETISKKARAVLVFPKIVKAGLVFGGSYGEGVLMKQGAVSEYYNSVSASWGWQAGAESYAYVVFLMSDKAVRYLAKSKGWEFGVGPSLVLVNEGVAKNLSTSTLKDDAYAFITDQQGLMASLSIEGTKISRIKR</sequence>
<comment type="caution">
    <text evidence="3">The sequence shown here is derived from an EMBL/GenBank/DDBJ whole genome shotgun (WGS) entry which is preliminary data.</text>
</comment>
<proteinExistence type="predicted"/>
<dbReference type="CDD" id="cd11524">
    <property type="entry name" value="SYLF"/>
    <property type="match status" value="1"/>
</dbReference>
<dbReference type="OrthoDB" id="198978at2"/>
<feature type="signal peptide" evidence="1">
    <location>
        <begin position="1"/>
        <end position="38"/>
    </location>
</feature>
<evidence type="ECO:0000259" key="2">
    <source>
        <dbReference type="Pfam" id="PF04366"/>
    </source>
</evidence>
<feature type="chain" id="PRO_5014640606" evidence="1">
    <location>
        <begin position="39"/>
        <end position="195"/>
    </location>
</feature>
<evidence type="ECO:0000313" key="3">
    <source>
        <dbReference type="EMBL" id="PND38244.1"/>
    </source>
</evidence>
<dbReference type="Proteomes" id="UP000235916">
    <property type="component" value="Unassembled WGS sequence"/>
</dbReference>
<evidence type="ECO:0000256" key="1">
    <source>
        <dbReference type="SAM" id="SignalP"/>
    </source>
</evidence>
<accession>A0A2N8KXQ3</accession>
<dbReference type="InterPro" id="IPR006311">
    <property type="entry name" value="TAT_signal"/>
</dbReference>
<evidence type="ECO:0000313" key="4">
    <source>
        <dbReference type="Proteomes" id="UP000235916"/>
    </source>
</evidence>
<dbReference type="AlphaFoldDB" id="A0A2N8KXQ3"/>
<protein>
    <submittedName>
        <fullName evidence="3">Twin-arginine translocation pathway signal protein</fullName>
    </submittedName>
</protein>
<dbReference type="RefSeq" id="WP_102768163.1">
    <property type="nucleotide sequence ID" value="NZ_CP124551.1"/>
</dbReference>
<dbReference type="InterPro" id="IPR007461">
    <property type="entry name" value="Ysc84_actin-binding"/>
</dbReference>
<organism evidence="3 4">
    <name type="scientific">Kinneretia aquatilis</name>
    <dbReference type="NCBI Taxonomy" id="2070761"/>
    <lineage>
        <taxon>Bacteria</taxon>
        <taxon>Pseudomonadati</taxon>
        <taxon>Pseudomonadota</taxon>
        <taxon>Betaproteobacteria</taxon>
        <taxon>Burkholderiales</taxon>
        <taxon>Sphaerotilaceae</taxon>
        <taxon>Roseateles</taxon>
    </lineage>
</organism>
<dbReference type="EMBL" id="POSP01000003">
    <property type="protein sequence ID" value="PND38244.1"/>
    <property type="molecule type" value="Genomic_DNA"/>
</dbReference>
<dbReference type="Pfam" id="PF04366">
    <property type="entry name" value="Ysc84"/>
    <property type="match status" value="1"/>
</dbReference>
<keyword evidence="1" id="KW-0732">Signal</keyword>